<dbReference type="Gene3D" id="3.60.40.10">
    <property type="entry name" value="PPM-type phosphatase domain"/>
    <property type="match status" value="1"/>
</dbReference>
<dbReference type="PANTHER" id="PTHR43156:SF2">
    <property type="entry name" value="STAGE II SPORULATION PROTEIN E"/>
    <property type="match status" value="1"/>
</dbReference>
<dbReference type="CDD" id="cd00130">
    <property type="entry name" value="PAS"/>
    <property type="match status" value="2"/>
</dbReference>
<dbReference type="InterPro" id="IPR013656">
    <property type="entry name" value="PAS_4"/>
</dbReference>
<feature type="domain" description="PAS" evidence="2">
    <location>
        <begin position="14"/>
        <end position="51"/>
    </location>
</feature>
<dbReference type="AlphaFoldDB" id="A0A6H9YM24"/>
<keyword evidence="1" id="KW-0378">Hydrolase</keyword>
<dbReference type="Pfam" id="PF08448">
    <property type="entry name" value="PAS_4"/>
    <property type="match status" value="1"/>
</dbReference>
<reference evidence="4 5" key="1">
    <citation type="submission" date="2019-09" db="EMBL/GenBank/DDBJ databases">
        <title>Actinomadura physcomitrii sp. nov., a novel actinomycete isolated from moss [Physcomitrium sphaericum (Ludw) Fuernr].</title>
        <authorList>
            <person name="Zhuang X."/>
            <person name="Liu C."/>
        </authorList>
    </citation>
    <scope>NUCLEOTIDE SEQUENCE [LARGE SCALE GENOMIC DNA]</scope>
    <source>
        <strain evidence="4 5">HMC1</strain>
    </source>
</reference>
<dbReference type="InterPro" id="IPR035965">
    <property type="entry name" value="PAS-like_dom_sf"/>
</dbReference>
<accession>A0A6H9YM24</accession>
<dbReference type="InterPro" id="IPR052016">
    <property type="entry name" value="Bact_Sigma-Reg"/>
</dbReference>
<evidence type="ECO:0000313" key="5">
    <source>
        <dbReference type="Proteomes" id="UP000468735"/>
    </source>
</evidence>
<dbReference type="PROSITE" id="PS50112">
    <property type="entry name" value="PAS"/>
    <property type="match status" value="2"/>
</dbReference>
<feature type="domain" description="PAC" evidence="3">
    <location>
        <begin position="209"/>
        <end position="261"/>
    </location>
</feature>
<proteinExistence type="predicted"/>
<dbReference type="SMART" id="SM00091">
    <property type="entry name" value="PAS"/>
    <property type="match status" value="2"/>
</dbReference>
<dbReference type="InterPro" id="IPR000014">
    <property type="entry name" value="PAS"/>
</dbReference>
<dbReference type="Proteomes" id="UP000468735">
    <property type="component" value="Unassembled WGS sequence"/>
</dbReference>
<dbReference type="Pfam" id="PF13426">
    <property type="entry name" value="PAS_9"/>
    <property type="match status" value="1"/>
</dbReference>
<dbReference type="RefSeq" id="WP_151569602.1">
    <property type="nucleotide sequence ID" value="NZ_WBMT01000029.1"/>
</dbReference>
<dbReference type="PROSITE" id="PS50113">
    <property type="entry name" value="PAC"/>
    <property type="match status" value="1"/>
</dbReference>
<sequence length="641" mass="68778">MIGPGRDEDRGAPLEAASDALLVVDGAGLVRAISARAEVLFGYRRRELLGQPAALIVPHRQCGTFCGRHPLHHCENAPQGLPWQGHPAVSRLQLCGVRKDGHEFPIELTLSTLRDDGGVLGFAAIRDISARAADRQTSELAALVRSSRDAILSKTLDGTITFWNSAAERLYGYTAEEAIGMNVSMLAPPGHKAEIASLLRRLARGEHIENHETIRVTREGRLLDVDVTLWPVRDSTGTIIGGCAIVRELTERLRAQELTRLYEQQRQLALTVQHTLMGTPGQVPIQTAGRYLPATRGPGVGGDWFDLIPLPGGRVGMLIGDVMGRGLEAATVMGQLRAVSNALAKTDLPPAELMQRLDAVLCDMPAQMATCCYLVVDPETGEATVCSAGHLPVLIICADHTVHPLPAPISMPLGVGGIATQHSYQQAQFTLPSACTLALYTDGLVETRTSDLDTRLITLEATLALAARHGLSLDKTADSVLSTLLADASTYDDVTLLLARLPAMPIAIARTDLPAQPAAVADARQFCAATLACWAAPRSSKPALTDNLIDTAVLLTSEIVTNAVRHAHGPINLSLRHSERELTIQVSDRSTQLPHVRVAGPDDESGRGLYLVEALADDWGSHPRNDGKTIWCTLSTTTDDR</sequence>
<dbReference type="NCBIfam" id="TIGR00229">
    <property type="entry name" value="sensory_box"/>
    <property type="match status" value="2"/>
</dbReference>
<dbReference type="InterPro" id="IPR003594">
    <property type="entry name" value="HATPase_dom"/>
</dbReference>
<dbReference type="InterPro" id="IPR036890">
    <property type="entry name" value="HATPase_C_sf"/>
</dbReference>
<dbReference type="EMBL" id="WBMT01000029">
    <property type="protein sequence ID" value="KAB2340616.1"/>
    <property type="molecule type" value="Genomic_DNA"/>
</dbReference>
<dbReference type="SMART" id="SM00086">
    <property type="entry name" value="PAC"/>
    <property type="match status" value="2"/>
</dbReference>
<organism evidence="4 5">
    <name type="scientific">Actinomadura rudentiformis</name>
    <dbReference type="NCBI Taxonomy" id="359158"/>
    <lineage>
        <taxon>Bacteria</taxon>
        <taxon>Bacillati</taxon>
        <taxon>Actinomycetota</taxon>
        <taxon>Actinomycetes</taxon>
        <taxon>Streptosporangiales</taxon>
        <taxon>Thermomonosporaceae</taxon>
        <taxon>Actinomadura</taxon>
    </lineage>
</organism>
<evidence type="ECO:0000259" key="3">
    <source>
        <dbReference type="PROSITE" id="PS50113"/>
    </source>
</evidence>
<dbReference type="InterPro" id="IPR000700">
    <property type="entry name" value="PAS-assoc_C"/>
</dbReference>
<gene>
    <name evidence="4" type="ORF">F8566_44660</name>
</gene>
<dbReference type="InterPro" id="IPR036457">
    <property type="entry name" value="PPM-type-like_dom_sf"/>
</dbReference>
<dbReference type="OrthoDB" id="118142at2"/>
<dbReference type="SUPFAM" id="SSF55785">
    <property type="entry name" value="PYP-like sensor domain (PAS domain)"/>
    <property type="match status" value="2"/>
</dbReference>
<evidence type="ECO:0000313" key="4">
    <source>
        <dbReference type="EMBL" id="KAB2340616.1"/>
    </source>
</evidence>
<evidence type="ECO:0000259" key="2">
    <source>
        <dbReference type="PROSITE" id="PS50112"/>
    </source>
</evidence>
<dbReference type="Pfam" id="PF13581">
    <property type="entry name" value="HATPase_c_2"/>
    <property type="match status" value="1"/>
</dbReference>
<dbReference type="InterPro" id="IPR001932">
    <property type="entry name" value="PPM-type_phosphatase-like_dom"/>
</dbReference>
<dbReference type="Pfam" id="PF07228">
    <property type="entry name" value="SpoIIE"/>
    <property type="match status" value="1"/>
</dbReference>
<dbReference type="Gene3D" id="3.30.450.20">
    <property type="entry name" value="PAS domain"/>
    <property type="match status" value="2"/>
</dbReference>
<dbReference type="SUPFAM" id="SSF55874">
    <property type="entry name" value="ATPase domain of HSP90 chaperone/DNA topoisomerase II/histidine kinase"/>
    <property type="match status" value="1"/>
</dbReference>
<dbReference type="SUPFAM" id="SSF81606">
    <property type="entry name" value="PP2C-like"/>
    <property type="match status" value="1"/>
</dbReference>
<protein>
    <submittedName>
        <fullName evidence="4">MEKHLA domain-containing protein</fullName>
    </submittedName>
</protein>
<comment type="caution">
    <text evidence="4">The sequence shown here is derived from an EMBL/GenBank/DDBJ whole genome shotgun (WGS) entry which is preliminary data.</text>
</comment>
<evidence type="ECO:0000256" key="1">
    <source>
        <dbReference type="ARBA" id="ARBA00022801"/>
    </source>
</evidence>
<feature type="domain" description="PAS" evidence="2">
    <location>
        <begin position="136"/>
        <end position="206"/>
    </location>
</feature>
<keyword evidence="5" id="KW-1185">Reference proteome</keyword>
<dbReference type="GO" id="GO:0016791">
    <property type="term" value="F:phosphatase activity"/>
    <property type="evidence" value="ECO:0007669"/>
    <property type="project" value="TreeGrafter"/>
</dbReference>
<dbReference type="Gene3D" id="3.30.565.10">
    <property type="entry name" value="Histidine kinase-like ATPase, C-terminal domain"/>
    <property type="match status" value="1"/>
</dbReference>
<dbReference type="InterPro" id="IPR001610">
    <property type="entry name" value="PAC"/>
</dbReference>
<dbReference type="CDD" id="cd16936">
    <property type="entry name" value="HATPase_RsbW-like"/>
    <property type="match status" value="1"/>
</dbReference>
<dbReference type="PANTHER" id="PTHR43156">
    <property type="entry name" value="STAGE II SPORULATION PROTEIN E-RELATED"/>
    <property type="match status" value="1"/>
</dbReference>
<name>A0A6H9YM24_9ACTN</name>
<dbReference type="SMART" id="SM00331">
    <property type="entry name" value="PP2C_SIG"/>
    <property type="match status" value="1"/>
</dbReference>